<dbReference type="EMBL" id="JAFBCV010000010">
    <property type="protein sequence ID" value="MBM7839799.1"/>
    <property type="molecule type" value="Genomic_DNA"/>
</dbReference>
<evidence type="ECO:0000256" key="1">
    <source>
        <dbReference type="SAM" id="Phobius"/>
    </source>
</evidence>
<name>A0ABS2SZB4_9BACI</name>
<proteinExistence type="predicted"/>
<feature type="transmembrane region" description="Helical" evidence="1">
    <location>
        <begin position="135"/>
        <end position="160"/>
    </location>
</feature>
<protein>
    <submittedName>
        <fullName evidence="2">Uncharacterized protein</fullName>
    </submittedName>
</protein>
<dbReference type="Proteomes" id="UP001179280">
    <property type="component" value="Unassembled WGS sequence"/>
</dbReference>
<evidence type="ECO:0000313" key="2">
    <source>
        <dbReference type="EMBL" id="MBM7839799.1"/>
    </source>
</evidence>
<reference evidence="2" key="1">
    <citation type="submission" date="2021-01" db="EMBL/GenBank/DDBJ databases">
        <title>Genomic Encyclopedia of Type Strains, Phase IV (KMG-IV): sequencing the most valuable type-strain genomes for metagenomic binning, comparative biology and taxonomic classification.</title>
        <authorList>
            <person name="Goeker M."/>
        </authorList>
    </citation>
    <scope>NUCLEOTIDE SEQUENCE</scope>
    <source>
        <strain evidence="2">DSM 21943</strain>
    </source>
</reference>
<gene>
    <name evidence="2" type="ORF">JOC54_003079</name>
</gene>
<comment type="caution">
    <text evidence="2">The sequence shown here is derived from an EMBL/GenBank/DDBJ whole genome shotgun (WGS) entry which is preliminary data.</text>
</comment>
<keyword evidence="1" id="KW-0812">Transmembrane</keyword>
<sequence>MFRFFRQQKRRRAIKKVKEGDGHTLKPYRLWHIFTHSLFHITITKENNEQVNYALKSRYFADDSSVDLYRGTTHIAYSTLPATIPLENGILEVKSGGSGINKIRYLTDEAEAFSIYPDKRSVRGWRLGLHRRAPFVSTCLGLLAAAVLLTSLALGLPQIVEQLTEIPWVAEHIGTFQSPINLSIWLNVVIGVATGFAATERALMLQSHWLIDMETGGGSFEE</sequence>
<feature type="transmembrane region" description="Helical" evidence="1">
    <location>
        <begin position="180"/>
        <end position="199"/>
    </location>
</feature>
<keyword evidence="3" id="KW-1185">Reference proteome</keyword>
<organism evidence="2 3">
    <name type="scientific">Shouchella xiaoxiensis</name>
    <dbReference type="NCBI Taxonomy" id="766895"/>
    <lineage>
        <taxon>Bacteria</taxon>
        <taxon>Bacillati</taxon>
        <taxon>Bacillota</taxon>
        <taxon>Bacilli</taxon>
        <taxon>Bacillales</taxon>
        <taxon>Bacillaceae</taxon>
        <taxon>Shouchella</taxon>
    </lineage>
</organism>
<evidence type="ECO:0000313" key="3">
    <source>
        <dbReference type="Proteomes" id="UP001179280"/>
    </source>
</evidence>
<keyword evidence="1" id="KW-0472">Membrane</keyword>
<keyword evidence="1" id="KW-1133">Transmembrane helix</keyword>
<accession>A0ABS2SZB4</accession>
<dbReference type="RefSeq" id="WP_204467007.1">
    <property type="nucleotide sequence ID" value="NZ_JAFBCV010000010.1"/>
</dbReference>